<dbReference type="GO" id="GO:0016987">
    <property type="term" value="F:sigma factor activity"/>
    <property type="evidence" value="ECO:0007669"/>
    <property type="project" value="InterPro"/>
</dbReference>
<evidence type="ECO:0000259" key="1">
    <source>
        <dbReference type="Pfam" id="PF08281"/>
    </source>
</evidence>
<dbReference type="AlphaFoldDB" id="A0A2Y9BJP2"/>
<evidence type="ECO:0000313" key="2">
    <source>
        <dbReference type="EMBL" id="PWJ22603.1"/>
    </source>
</evidence>
<sequence>MAYNKAREEKEWKRWKEQEEKNLRKYGADESMIQELRSMDWEDFNAERRYREHQAPFPEYENFQVTEIGEPEIDGIQPLLENIEDERLLHILLESDRKTLQILLLKIMGFSIREIAEKMEMPENTVYTRMKRLRKKIKNIKKSEQN</sequence>
<protein>
    <submittedName>
        <fullName evidence="2">RNA polymerase sigma-70 factor (ECF subfamily)</fullName>
    </submittedName>
</protein>
<dbReference type="OrthoDB" id="9789193at2"/>
<name>A0A2Y9BJP2_9FIRM</name>
<proteinExistence type="predicted"/>
<evidence type="ECO:0000313" key="3">
    <source>
        <dbReference type="Proteomes" id="UP000245845"/>
    </source>
</evidence>
<reference evidence="2 3" key="1">
    <citation type="submission" date="2018-05" db="EMBL/GenBank/DDBJ databases">
        <title>The Hungate 1000. A catalogue of reference genomes from the rumen microbiome.</title>
        <authorList>
            <person name="Kelly W."/>
        </authorList>
    </citation>
    <scope>NUCLEOTIDE SEQUENCE [LARGE SCALE GENOMIC DNA]</scope>
    <source>
        <strain evidence="2 3">NLAE-zl-C242</strain>
    </source>
</reference>
<dbReference type="GO" id="GO:0006352">
    <property type="term" value="P:DNA-templated transcription initiation"/>
    <property type="evidence" value="ECO:0007669"/>
    <property type="project" value="InterPro"/>
</dbReference>
<dbReference type="InterPro" id="IPR013249">
    <property type="entry name" value="RNA_pol_sigma70_r4_t2"/>
</dbReference>
<dbReference type="Proteomes" id="UP000245845">
    <property type="component" value="Unassembled WGS sequence"/>
</dbReference>
<gene>
    <name evidence="2" type="ORF">A8806_11858</name>
</gene>
<dbReference type="Pfam" id="PF08281">
    <property type="entry name" value="Sigma70_r4_2"/>
    <property type="match status" value="1"/>
</dbReference>
<comment type="caution">
    <text evidence="2">The sequence shown here is derived from an EMBL/GenBank/DDBJ whole genome shotgun (WGS) entry which is preliminary data.</text>
</comment>
<dbReference type="InterPro" id="IPR013324">
    <property type="entry name" value="RNA_pol_sigma_r3/r4-like"/>
</dbReference>
<dbReference type="RefSeq" id="WP_109733509.1">
    <property type="nucleotide sequence ID" value="NZ_BAAACK010000010.1"/>
</dbReference>
<keyword evidence="3" id="KW-1185">Reference proteome</keyword>
<dbReference type="GO" id="GO:0003677">
    <property type="term" value="F:DNA binding"/>
    <property type="evidence" value="ECO:0007669"/>
    <property type="project" value="InterPro"/>
</dbReference>
<dbReference type="Gene3D" id="1.10.10.10">
    <property type="entry name" value="Winged helix-like DNA-binding domain superfamily/Winged helix DNA-binding domain"/>
    <property type="match status" value="1"/>
</dbReference>
<dbReference type="InterPro" id="IPR036388">
    <property type="entry name" value="WH-like_DNA-bd_sf"/>
</dbReference>
<accession>A0A2Y9BJP2</accession>
<dbReference type="EMBL" id="QGDL01000018">
    <property type="protein sequence ID" value="PWJ22603.1"/>
    <property type="molecule type" value="Genomic_DNA"/>
</dbReference>
<feature type="domain" description="RNA polymerase sigma factor 70 region 4 type 2" evidence="1">
    <location>
        <begin position="101"/>
        <end position="137"/>
    </location>
</feature>
<organism evidence="2 3">
    <name type="scientific">Faecalicatena orotica</name>
    <dbReference type="NCBI Taxonomy" id="1544"/>
    <lineage>
        <taxon>Bacteria</taxon>
        <taxon>Bacillati</taxon>
        <taxon>Bacillota</taxon>
        <taxon>Clostridia</taxon>
        <taxon>Lachnospirales</taxon>
        <taxon>Lachnospiraceae</taxon>
        <taxon>Faecalicatena</taxon>
    </lineage>
</organism>
<dbReference type="SUPFAM" id="SSF88659">
    <property type="entry name" value="Sigma3 and sigma4 domains of RNA polymerase sigma factors"/>
    <property type="match status" value="1"/>
</dbReference>